<keyword evidence="2" id="KW-1185">Reference proteome</keyword>
<reference evidence="3" key="1">
    <citation type="submission" date="2016-06" db="UniProtKB">
        <authorList>
            <consortium name="WormBaseParasite"/>
        </authorList>
    </citation>
    <scope>IDENTIFICATION</scope>
</reference>
<organism evidence="3">
    <name type="scientific">Schistocephalus solidus</name>
    <name type="common">Tapeworm</name>
    <dbReference type="NCBI Taxonomy" id="70667"/>
    <lineage>
        <taxon>Eukaryota</taxon>
        <taxon>Metazoa</taxon>
        <taxon>Spiralia</taxon>
        <taxon>Lophotrochozoa</taxon>
        <taxon>Platyhelminthes</taxon>
        <taxon>Cestoda</taxon>
        <taxon>Eucestoda</taxon>
        <taxon>Diphyllobothriidea</taxon>
        <taxon>Diphyllobothriidae</taxon>
        <taxon>Schistocephalus</taxon>
    </lineage>
</organism>
<protein>
    <submittedName>
        <fullName evidence="1 3">Uncharacterized protein</fullName>
    </submittedName>
</protein>
<accession>A0A183STD5</accession>
<dbReference type="AlphaFoldDB" id="A0A183STD5"/>
<evidence type="ECO:0000313" key="3">
    <source>
        <dbReference type="WBParaSite" id="SSLN_0000776101-mRNA-1"/>
    </source>
</evidence>
<sequence>MISPNPRGAFEDPTNLLHHFKQFLWTLFPVPPRPSVSEYYIGKDLATRTHLYLRCDRVRLSVESPYDGPF</sequence>
<gene>
    <name evidence="1" type="ORF">SSLN_LOCUS7483</name>
</gene>
<proteinExistence type="predicted"/>
<evidence type="ECO:0000313" key="2">
    <source>
        <dbReference type="Proteomes" id="UP000275846"/>
    </source>
</evidence>
<name>A0A183STD5_SCHSO</name>
<dbReference type="EMBL" id="UYSU01034161">
    <property type="protein sequence ID" value="VDL93868.1"/>
    <property type="molecule type" value="Genomic_DNA"/>
</dbReference>
<dbReference type="OrthoDB" id="422540at2759"/>
<dbReference type="WBParaSite" id="SSLN_0000776101-mRNA-1">
    <property type="protein sequence ID" value="SSLN_0000776101-mRNA-1"/>
    <property type="gene ID" value="SSLN_0000776101"/>
</dbReference>
<reference evidence="1 2" key="2">
    <citation type="submission" date="2018-11" db="EMBL/GenBank/DDBJ databases">
        <authorList>
            <consortium name="Pathogen Informatics"/>
        </authorList>
    </citation>
    <scope>NUCLEOTIDE SEQUENCE [LARGE SCALE GENOMIC DNA]</scope>
    <source>
        <strain evidence="1 2">NST_G2</strain>
    </source>
</reference>
<evidence type="ECO:0000313" key="1">
    <source>
        <dbReference type="EMBL" id="VDL93868.1"/>
    </source>
</evidence>
<dbReference type="Proteomes" id="UP000275846">
    <property type="component" value="Unassembled WGS sequence"/>
</dbReference>